<sequence>MECSVGIILKEPCHKTAYVTYSTDLIPQTLNVFVIIIVQKCCKSIIIYLEIVAQIHCNV</sequence>
<comment type="caution">
    <text evidence="1">The sequence shown here is derived from an EMBL/GenBank/DDBJ whole genome shotgun (WGS) entry which is preliminary data.</text>
</comment>
<keyword evidence="2" id="KW-1185">Reference proteome</keyword>
<name>A0ABQ9IBP4_9NEOP</name>
<reference evidence="1 2" key="1">
    <citation type="submission" date="2023-02" db="EMBL/GenBank/DDBJ databases">
        <title>LHISI_Scaffold_Assembly.</title>
        <authorList>
            <person name="Stuart O.P."/>
            <person name="Cleave R."/>
            <person name="Magrath M.J.L."/>
            <person name="Mikheyev A.S."/>
        </authorList>
    </citation>
    <scope>NUCLEOTIDE SEQUENCE [LARGE SCALE GENOMIC DNA]</scope>
    <source>
        <strain evidence="1">Daus_M_001</strain>
        <tissue evidence="1">Leg muscle</tissue>
    </source>
</reference>
<dbReference type="Proteomes" id="UP001159363">
    <property type="component" value="Chromosome 2"/>
</dbReference>
<organism evidence="1 2">
    <name type="scientific">Dryococelus australis</name>
    <dbReference type="NCBI Taxonomy" id="614101"/>
    <lineage>
        <taxon>Eukaryota</taxon>
        <taxon>Metazoa</taxon>
        <taxon>Ecdysozoa</taxon>
        <taxon>Arthropoda</taxon>
        <taxon>Hexapoda</taxon>
        <taxon>Insecta</taxon>
        <taxon>Pterygota</taxon>
        <taxon>Neoptera</taxon>
        <taxon>Polyneoptera</taxon>
        <taxon>Phasmatodea</taxon>
        <taxon>Verophasmatodea</taxon>
        <taxon>Anareolatae</taxon>
        <taxon>Phasmatidae</taxon>
        <taxon>Eurycanthinae</taxon>
        <taxon>Dryococelus</taxon>
    </lineage>
</organism>
<evidence type="ECO:0000313" key="1">
    <source>
        <dbReference type="EMBL" id="KAJ8893857.1"/>
    </source>
</evidence>
<evidence type="ECO:0000313" key="2">
    <source>
        <dbReference type="Proteomes" id="UP001159363"/>
    </source>
</evidence>
<gene>
    <name evidence="1" type="ORF">PR048_006458</name>
</gene>
<protein>
    <submittedName>
        <fullName evidence="1">Uncharacterized protein</fullName>
    </submittedName>
</protein>
<accession>A0ABQ9IBP4</accession>
<proteinExistence type="predicted"/>
<dbReference type="EMBL" id="JARBHB010000002">
    <property type="protein sequence ID" value="KAJ8893857.1"/>
    <property type="molecule type" value="Genomic_DNA"/>
</dbReference>